<dbReference type="Proteomes" id="UP000004206">
    <property type="component" value="Unassembled WGS sequence"/>
</dbReference>
<keyword evidence="2" id="KW-1185">Reference proteome</keyword>
<name>D3MU63_9FIRM</name>
<dbReference type="GeneID" id="79843470"/>
<dbReference type="RefSeq" id="WP_002844424.1">
    <property type="nucleotide sequence ID" value="NZ_ADJN01000065.1"/>
</dbReference>
<dbReference type="AlphaFoldDB" id="D3MU63"/>
<dbReference type="EMBL" id="ADJN01000065">
    <property type="protein sequence ID" value="EFD04310.1"/>
    <property type="molecule type" value="Genomic_DNA"/>
</dbReference>
<sequence length="237" mass="28477">MSDILLKQELEKIKRNVNNFVDYICMQLKNDSIEIEQSDKDCIRFIAKQIIFMKNVKLDSEFDIYRMSLISDLYFFMDSILKNQLRYIYLNKRSIIENYIRIIKKIEDGRVTVSVFEEMNSNAYSEYSDYLSQGYYMFLKGEYSETCEYIHGGKKWQADLVEEYLSCCKVYSKVGYVLNNKESFYKNFYKIVRLLNMITFIEHYDNIISCFHRKTGVVQYLQGDKYCLLYDKIKNES</sequence>
<organism evidence="1 2">
    <name type="scientific">Peptostreptococcus anaerobius 653-L</name>
    <dbReference type="NCBI Taxonomy" id="596329"/>
    <lineage>
        <taxon>Bacteria</taxon>
        <taxon>Bacillati</taxon>
        <taxon>Bacillota</taxon>
        <taxon>Clostridia</taxon>
        <taxon>Peptostreptococcales</taxon>
        <taxon>Peptostreptococcaceae</taxon>
        <taxon>Peptostreptococcus</taxon>
    </lineage>
</organism>
<protein>
    <submittedName>
        <fullName evidence="1">Uncharacterized protein</fullName>
    </submittedName>
</protein>
<dbReference type="eggNOG" id="ENOG5033HMU">
    <property type="taxonomic scope" value="Bacteria"/>
</dbReference>
<comment type="caution">
    <text evidence="1">The sequence shown here is derived from an EMBL/GenBank/DDBJ whole genome shotgun (WGS) entry which is preliminary data.</text>
</comment>
<reference evidence="1 2" key="1">
    <citation type="submission" date="2010-01" db="EMBL/GenBank/DDBJ databases">
        <authorList>
            <person name="Dodson R."/>
            <person name="Madupu R."/>
            <person name="Durkin A.S."/>
            <person name="Torralba M."/>
            <person name="Methe B."/>
            <person name="Sutton G.G."/>
            <person name="Strausberg R.L."/>
            <person name="Nelson K.E."/>
        </authorList>
    </citation>
    <scope>NUCLEOTIDE SEQUENCE [LARGE SCALE GENOMIC DNA]</scope>
    <source>
        <strain evidence="1 2">653-L</strain>
    </source>
</reference>
<evidence type="ECO:0000313" key="1">
    <source>
        <dbReference type="EMBL" id="EFD04310.1"/>
    </source>
</evidence>
<proteinExistence type="predicted"/>
<accession>D3MU63</accession>
<gene>
    <name evidence="1" type="ORF">HMPREF0631_1369</name>
</gene>
<evidence type="ECO:0000313" key="2">
    <source>
        <dbReference type="Proteomes" id="UP000004206"/>
    </source>
</evidence>
<dbReference type="OrthoDB" id="2013252at2"/>